<dbReference type="Proteomes" id="UP000642284">
    <property type="component" value="Unassembled WGS sequence"/>
</dbReference>
<keyword evidence="3" id="KW-1185">Reference proteome</keyword>
<reference evidence="2 3" key="1">
    <citation type="submission" date="2020-08" db="EMBL/GenBank/DDBJ databases">
        <title>Genemic of Streptomyces polyaspartic.</title>
        <authorList>
            <person name="Liu W."/>
        </authorList>
    </citation>
    <scope>NUCLEOTIDE SEQUENCE [LARGE SCALE GENOMIC DNA]</scope>
    <source>
        <strain evidence="2 3">TRM66268-LWL</strain>
    </source>
</reference>
<comment type="caution">
    <text evidence="2">The sequence shown here is derived from an EMBL/GenBank/DDBJ whole genome shotgun (WGS) entry which is preliminary data.</text>
</comment>
<accession>A0ABR7SQ07</accession>
<gene>
    <name evidence="2" type="ORF">H9Y04_29145</name>
</gene>
<sequence>MNSIHICVGGEHATAPAGAEEVVQQGTGQGALQQPTGGEQTGSER</sequence>
<feature type="region of interest" description="Disordered" evidence="1">
    <location>
        <begin position="24"/>
        <end position="45"/>
    </location>
</feature>
<evidence type="ECO:0000313" key="3">
    <source>
        <dbReference type="Proteomes" id="UP000642284"/>
    </source>
</evidence>
<evidence type="ECO:0000256" key="1">
    <source>
        <dbReference type="SAM" id="MobiDB-lite"/>
    </source>
</evidence>
<protein>
    <submittedName>
        <fullName evidence="2">Uncharacterized protein</fullName>
    </submittedName>
</protein>
<organism evidence="2 3">
    <name type="scientific">Streptomyces polyasparticus</name>
    <dbReference type="NCBI Taxonomy" id="2767826"/>
    <lineage>
        <taxon>Bacteria</taxon>
        <taxon>Bacillati</taxon>
        <taxon>Actinomycetota</taxon>
        <taxon>Actinomycetes</taxon>
        <taxon>Kitasatosporales</taxon>
        <taxon>Streptomycetaceae</taxon>
        <taxon>Streptomyces</taxon>
    </lineage>
</organism>
<dbReference type="EMBL" id="JACTVJ010000014">
    <property type="protein sequence ID" value="MBC9716606.1"/>
    <property type="molecule type" value="Genomic_DNA"/>
</dbReference>
<feature type="compositionally biased region" description="Polar residues" evidence="1">
    <location>
        <begin position="24"/>
        <end position="38"/>
    </location>
</feature>
<proteinExistence type="predicted"/>
<dbReference type="RefSeq" id="WP_187817033.1">
    <property type="nucleotide sequence ID" value="NZ_JACTVJ010000014.1"/>
</dbReference>
<name>A0ABR7SQ07_9ACTN</name>
<evidence type="ECO:0000313" key="2">
    <source>
        <dbReference type="EMBL" id="MBC9716606.1"/>
    </source>
</evidence>